<dbReference type="InterPro" id="IPR020846">
    <property type="entry name" value="MFS_dom"/>
</dbReference>
<evidence type="ECO:0000259" key="8">
    <source>
        <dbReference type="PROSITE" id="PS50850"/>
    </source>
</evidence>
<evidence type="ECO:0000256" key="1">
    <source>
        <dbReference type="ARBA" id="ARBA00004651"/>
    </source>
</evidence>
<reference evidence="9 10" key="1">
    <citation type="submission" date="2017-09" db="EMBL/GenBank/DDBJ databases">
        <authorList>
            <person name="Lee N."/>
            <person name="Cho B.-K."/>
        </authorList>
    </citation>
    <scope>NUCLEOTIDE SEQUENCE [LARGE SCALE GENOMIC DNA]</scope>
    <source>
        <strain evidence="9 10">ATCC 12769</strain>
    </source>
</reference>
<protein>
    <submittedName>
        <fullName evidence="9">NarK/NasA family nitrate transporter</fullName>
    </submittedName>
</protein>
<evidence type="ECO:0000256" key="6">
    <source>
        <dbReference type="ARBA" id="ARBA00023136"/>
    </source>
</evidence>
<feature type="transmembrane region" description="Helical" evidence="7">
    <location>
        <begin position="125"/>
        <end position="148"/>
    </location>
</feature>
<feature type="transmembrane region" description="Helical" evidence="7">
    <location>
        <begin position="267"/>
        <end position="285"/>
    </location>
</feature>
<feature type="transmembrane region" description="Helical" evidence="7">
    <location>
        <begin position="355"/>
        <end position="374"/>
    </location>
</feature>
<dbReference type="AlphaFoldDB" id="A0A5J6FLQ2"/>
<accession>A0A5J6FLQ2</accession>
<dbReference type="InterPro" id="IPR011701">
    <property type="entry name" value="MFS"/>
</dbReference>
<evidence type="ECO:0000256" key="5">
    <source>
        <dbReference type="ARBA" id="ARBA00023063"/>
    </source>
</evidence>
<feature type="transmembrane region" description="Helical" evidence="7">
    <location>
        <begin position="196"/>
        <end position="217"/>
    </location>
</feature>
<organism evidence="9 10">
    <name type="scientific">Streptomyces nitrosporeus</name>
    <dbReference type="NCBI Taxonomy" id="28894"/>
    <lineage>
        <taxon>Bacteria</taxon>
        <taxon>Bacillati</taxon>
        <taxon>Actinomycetota</taxon>
        <taxon>Actinomycetes</taxon>
        <taxon>Kitasatosporales</taxon>
        <taxon>Streptomycetaceae</taxon>
        <taxon>Streptomyces</taxon>
    </lineage>
</organism>
<dbReference type="GO" id="GO:0042128">
    <property type="term" value="P:nitrate assimilation"/>
    <property type="evidence" value="ECO:0007669"/>
    <property type="project" value="UniProtKB-KW"/>
</dbReference>
<keyword evidence="10" id="KW-1185">Reference proteome</keyword>
<dbReference type="GO" id="GO:0005886">
    <property type="term" value="C:plasma membrane"/>
    <property type="evidence" value="ECO:0007669"/>
    <property type="project" value="UniProtKB-SubCell"/>
</dbReference>
<keyword evidence="5" id="KW-0534">Nitrate assimilation</keyword>
<keyword evidence="6 7" id="KW-0472">Membrane</keyword>
<feature type="transmembrane region" description="Helical" evidence="7">
    <location>
        <begin position="154"/>
        <end position="175"/>
    </location>
</feature>
<dbReference type="Proteomes" id="UP000326178">
    <property type="component" value="Chromosome"/>
</dbReference>
<feature type="transmembrane region" description="Helical" evidence="7">
    <location>
        <begin position="291"/>
        <end position="314"/>
    </location>
</feature>
<dbReference type="OrthoDB" id="9771451at2"/>
<dbReference type="EMBL" id="CP023702">
    <property type="protein sequence ID" value="QEU76851.1"/>
    <property type="molecule type" value="Genomic_DNA"/>
</dbReference>
<proteinExistence type="inferred from homology"/>
<evidence type="ECO:0000256" key="2">
    <source>
        <dbReference type="ARBA" id="ARBA00008432"/>
    </source>
</evidence>
<dbReference type="InterPro" id="IPR044772">
    <property type="entry name" value="NO3_transporter"/>
</dbReference>
<dbReference type="SUPFAM" id="SSF103473">
    <property type="entry name" value="MFS general substrate transporter"/>
    <property type="match status" value="1"/>
</dbReference>
<feature type="transmembrane region" description="Helical" evidence="7">
    <location>
        <begin position="66"/>
        <end position="84"/>
    </location>
</feature>
<dbReference type="Gene3D" id="1.20.1250.20">
    <property type="entry name" value="MFS general substrate transporter like domains"/>
    <property type="match status" value="2"/>
</dbReference>
<dbReference type="PANTHER" id="PTHR23515">
    <property type="entry name" value="HIGH-AFFINITY NITRATE TRANSPORTER 2.3"/>
    <property type="match status" value="1"/>
</dbReference>
<comment type="subcellular location">
    <subcellularLocation>
        <location evidence="1">Cell membrane</location>
        <topology evidence="1">Multi-pass membrane protein</topology>
    </subcellularLocation>
</comment>
<gene>
    <name evidence="9" type="ORF">CP967_30305</name>
</gene>
<comment type="similarity">
    <text evidence="2">Belongs to the major facilitator superfamily. Nitrate/nitrite porter (TC 2.A.1.8) family.</text>
</comment>
<feature type="transmembrane region" description="Helical" evidence="7">
    <location>
        <begin position="39"/>
        <end position="59"/>
    </location>
</feature>
<feature type="transmembrane region" description="Helical" evidence="7">
    <location>
        <begin position="237"/>
        <end position="255"/>
    </location>
</feature>
<evidence type="ECO:0000313" key="9">
    <source>
        <dbReference type="EMBL" id="QEU76851.1"/>
    </source>
</evidence>
<dbReference type="InterPro" id="IPR036259">
    <property type="entry name" value="MFS_trans_sf"/>
</dbReference>
<evidence type="ECO:0000313" key="10">
    <source>
        <dbReference type="Proteomes" id="UP000326178"/>
    </source>
</evidence>
<dbReference type="PROSITE" id="PS50850">
    <property type="entry name" value="MFS"/>
    <property type="match status" value="1"/>
</dbReference>
<feature type="transmembrane region" description="Helical" evidence="7">
    <location>
        <begin position="90"/>
        <end position="113"/>
    </location>
</feature>
<feature type="transmembrane region" description="Helical" evidence="7">
    <location>
        <begin position="326"/>
        <end position="349"/>
    </location>
</feature>
<feature type="domain" description="Major facilitator superfamily (MFS) profile" evidence="8">
    <location>
        <begin position="1"/>
        <end position="381"/>
    </location>
</feature>
<evidence type="ECO:0000256" key="4">
    <source>
        <dbReference type="ARBA" id="ARBA00022989"/>
    </source>
</evidence>
<dbReference type="KEGG" id="snk:CP967_30305"/>
<name>A0A5J6FLQ2_9ACTN</name>
<dbReference type="GO" id="GO:0015112">
    <property type="term" value="F:nitrate transmembrane transporter activity"/>
    <property type="evidence" value="ECO:0007669"/>
    <property type="project" value="InterPro"/>
</dbReference>
<keyword evidence="3 7" id="KW-0812">Transmembrane</keyword>
<dbReference type="Pfam" id="PF07690">
    <property type="entry name" value="MFS_1"/>
    <property type="match status" value="1"/>
</dbReference>
<evidence type="ECO:0000256" key="7">
    <source>
        <dbReference type="SAM" id="Phobius"/>
    </source>
</evidence>
<sequence>MLALATLGFAVNFWAWALLSPLGPRFGQDLSLTSFEQSLLVAVPVVVGSLGRIPVGALTDRFGGRVMFPLVSLATTVPVLYLGLAGHSSLGALLVGGFFLGIGGTAFAVGVPYVNAWFPPERRGLAVGVFGAGMGGTAVSALTTVGLADGYGTAGPFLLAAGALAVYAVLAAVLMREAPGRTAPGRPPARRLTGTLRTPFTWHASALYAVTFGGYVAFSVYLPTYLRTGYGLGQADAAHRTAGFVLLAVAARPLGGWLSDRVGPVKVLGASLAAVVAGAAVQSMTPPLAPVGTLAFLCLAAALGAGSGATFALVARTAPPSGVGAVTGVVGAAGGLGGFVPPLAMGVLFSSSGTYSPGLLLLVAVAAAALAFTLTRVRRSAAARPLGPARPS</sequence>
<evidence type="ECO:0000256" key="3">
    <source>
        <dbReference type="ARBA" id="ARBA00022692"/>
    </source>
</evidence>
<keyword evidence="4 7" id="KW-1133">Transmembrane helix</keyword>